<dbReference type="Proteomes" id="UP001359886">
    <property type="component" value="Unassembled WGS sequence"/>
</dbReference>
<dbReference type="EMBL" id="JAZHOG010000010">
    <property type="protein sequence ID" value="MEJ8568853.1"/>
    <property type="molecule type" value="Genomic_DNA"/>
</dbReference>
<name>A0AAW9RF48_9GAMM</name>
<dbReference type="Pfam" id="PF11848">
    <property type="entry name" value="DUF3368"/>
    <property type="match status" value="1"/>
</dbReference>
<keyword evidence="2" id="KW-1185">Reference proteome</keyword>
<evidence type="ECO:0000313" key="2">
    <source>
        <dbReference type="Proteomes" id="UP001359886"/>
    </source>
</evidence>
<dbReference type="InterPro" id="IPR021799">
    <property type="entry name" value="PIN-like_prokaryotic"/>
</dbReference>
<sequence length="177" mass="19387">MKLNEQFGDQKSLQIVISDSSVIIDLAKASLIEAAFALPFDFRIPDVMFEDELLDLGAYDPGDLLNAGLAKNSLDGDGVGLAMQYGETYLSLSTNDQFALALAKIESAILLTGDRRLSNAAKDQEVETFGLLWLIDELIAQDALGRRVLRNALQIFDDDPRVGLPSSELQRRIQGLT</sequence>
<proteinExistence type="predicted"/>
<dbReference type="RefSeq" id="WP_354696177.1">
    <property type="nucleotide sequence ID" value="NZ_JAZHOG010000010.1"/>
</dbReference>
<gene>
    <name evidence="1" type="ORF">V3330_14560</name>
</gene>
<reference evidence="1 2" key="1">
    <citation type="submission" date="2024-02" db="EMBL/GenBank/DDBJ databases">
        <title>A novel Wenzhouxiangellaceae bacterium, isolated from coastal sediments.</title>
        <authorList>
            <person name="Du Z.-J."/>
            <person name="Ye Y.-Q."/>
            <person name="Zhang X.-Y."/>
        </authorList>
    </citation>
    <scope>NUCLEOTIDE SEQUENCE [LARGE SCALE GENOMIC DNA]</scope>
    <source>
        <strain evidence="1 2">CH-27</strain>
    </source>
</reference>
<protein>
    <recommendedName>
        <fullName evidence="3">PIN domain-containing protein</fullName>
    </recommendedName>
</protein>
<dbReference type="AlphaFoldDB" id="A0AAW9RF48"/>
<comment type="caution">
    <text evidence="1">The sequence shown here is derived from an EMBL/GenBank/DDBJ whole genome shotgun (WGS) entry which is preliminary data.</text>
</comment>
<evidence type="ECO:0008006" key="3">
    <source>
        <dbReference type="Google" id="ProtNLM"/>
    </source>
</evidence>
<organism evidence="1 2">
    <name type="scientific">Elongatibacter sediminis</name>
    <dbReference type="NCBI Taxonomy" id="3119006"/>
    <lineage>
        <taxon>Bacteria</taxon>
        <taxon>Pseudomonadati</taxon>
        <taxon>Pseudomonadota</taxon>
        <taxon>Gammaproteobacteria</taxon>
        <taxon>Chromatiales</taxon>
        <taxon>Wenzhouxiangellaceae</taxon>
        <taxon>Elongatibacter</taxon>
    </lineage>
</organism>
<evidence type="ECO:0000313" key="1">
    <source>
        <dbReference type="EMBL" id="MEJ8568853.1"/>
    </source>
</evidence>
<dbReference type="InterPro" id="IPR029060">
    <property type="entry name" value="PIN-like_dom_sf"/>
</dbReference>
<accession>A0AAW9RF48</accession>
<dbReference type="SUPFAM" id="SSF88723">
    <property type="entry name" value="PIN domain-like"/>
    <property type="match status" value="1"/>
</dbReference>